<reference evidence="2" key="1">
    <citation type="submission" date="2022-12" db="EMBL/GenBank/DDBJ databases">
        <authorList>
            <person name="Mo P."/>
        </authorList>
    </citation>
    <scope>NUCLEOTIDE SEQUENCE [LARGE SCALE GENOMIC DNA]</scope>
    <source>
        <strain evidence="2">HUAS 3-15</strain>
    </source>
</reference>
<keyword evidence="2" id="KW-1185">Reference proteome</keyword>
<name>A0ABY7QAU5_9ACTN</name>
<gene>
    <name evidence="1" type="ORF">O1G21_29395</name>
</gene>
<evidence type="ECO:0000313" key="2">
    <source>
        <dbReference type="Proteomes" id="UP001212821"/>
    </source>
</evidence>
<proteinExistence type="predicted"/>
<evidence type="ECO:0008006" key="3">
    <source>
        <dbReference type="Google" id="ProtNLM"/>
    </source>
</evidence>
<evidence type="ECO:0000313" key="1">
    <source>
        <dbReference type="EMBL" id="WBP89554.1"/>
    </source>
</evidence>
<accession>A0ABY7QAU5</accession>
<sequence length="164" mass="17925">MLSTDSLTVAVDGHLEPVTRPVLEALDVLWETVRQLPISEYELKAMGWLLASGNTADLERMMDGNGVVDWPLGLDGGGQATVRVWHGDGLTHAQRVAARYSVVQLEADTLGRRMWAIHNVVSGALVSSGRHPLRFSTPESAGEWIRSRVNLAGYRSTRHLAGTE</sequence>
<dbReference type="Proteomes" id="UP001212821">
    <property type="component" value="Chromosome"/>
</dbReference>
<dbReference type="EMBL" id="CP115450">
    <property type="protein sequence ID" value="WBP89554.1"/>
    <property type="molecule type" value="Genomic_DNA"/>
</dbReference>
<protein>
    <recommendedName>
        <fullName evidence="3">DUF317 domain-containing protein</fullName>
    </recommendedName>
</protein>
<organism evidence="1 2">
    <name type="scientific">Kitasatospora cathayae</name>
    <dbReference type="NCBI Taxonomy" id="3004092"/>
    <lineage>
        <taxon>Bacteria</taxon>
        <taxon>Bacillati</taxon>
        <taxon>Actinomycetota</taxon>
        <taxon>Actinomycetes</taxon>
        <taxon>Kitasatosporales</taxon>
        <taxon>Streptomycetaceae</taxon>
        <taxon>Kitasatospora</taxon>
    </lineage>
</organism>
<dbReference type="RefSeq" id="WP_270147921.1">
    <property type="nucleotide sequence ID" value="NZ_CP115450.1"/>
</dbReference>